<comment type="function">
    <text evidence="2 16">Cell wall formation.</text>
</comment>
<dbReference type="NCBIfam" id="NF010480">
    <property type="entry name" value="PRK13905.1"/>
    <property type="match status" value="1"/>
</dbReference>
<feature type="active site" evidence="16">
    <location>
        <position position="157"/>
    </location>
</feature>
<dbReference type="GO" id="GO:0008360">
    <property type="term" value="P:regulation of cell shape"/>
    <property type="evidence" value="ECO:0007669"/>
    <property type="project" value="UniProtKB-KW"/>
</dbReference>
<evidence type="ECO:0000256" key="12">
    <source>
        <dbReference type="ARBA" id="ARBA00023002"/>
    </source>
</evidence>
<dbReference type="Pfam" id="PF02873">
    <property type="entry name" value="MurB_C"/>
    <property type="match status" value="1"/>
</dbReference>
<proteinExistence type="inferred from homology"/>
<dbReference type="EMBL" id="JAHLFN010000070">
    <property type="protein sequence ID" value="MBU3842876.1"/>
    <property type="molecule type" value="Genomic_DNA"/>
</dbReference>
<keyword evidence="9 16" id="KW-0521">NADP</keyword>
<protein>
    <recommendedName>
        <fullName evidence="16">UDP-N-acetylenolpyruvoylglucosamine reductase</fullName>
        <ecNumber evidence="16">1.3.1.98</ecNumber>
    </recommendedName>
    <alternativeName>
        <fullName evidence="16">UDP-N-acetylmuramate dehydrogenase</fullName>
    </alternativeName>
</protein>
<reference evidence="18" key="1">
    <citation type="journal article" date="2021" name="PeerJ">
        <title>Extensive microbial diversity within the chicken gut microbiome revealed by metagenomics and culture.</title>
        <authorList>
            <person name="Gilroy R."/>
            <person name="Ravi A."/>
            <person name="Getino M."/>
            <person name="Pursley I."/>
            <person name="Horton D.L."/>
            <person name="Alikhan N.F."/>
            <person name="Baker D."/>
            <person name="Gharbi K."/>
            <person name="Hall N."/>
            <person name="Watson M."/>
            <person name="Adriaenssens E.M."/>
            <person name="Foster-Nyarko E."/>
            <person name="Jarju S."/>
            <person name="Secka A."/>
            <person name="Antonio M."/>
            <person name="Oren A."/>
            <person name="Chaudhuri R.R."/>
            <person name="La Ragione R."/>
            <person name="Hildebrand F."/>
            <person name="Pallen M.J."/>
        </authorList>
    </citation>
    <scope>NUCLEOTIDE SEQUENCE</scope>
    <source>
        <strain evidence="18">A6-441</strain>
    </source>
</reference>
<evidence type="ECO:0000256" key="1">
    <source>
        <dbReference type="ARBA" id="ARBA00001974"/>
    </source>
</evidence>
<evidence type="ECO:0000256" key="2">
    <source>
        <dbReference type="ARBA" id="ARBA00003921"/>
    </source>
</evidence>
<dbReference type="GO" id="GO:0051301">
    <property type="term" value="P:cell division"/>
    <property type="evidence" value="ECO:0007669"/>
    <property type="project" value="UniProtKB-KW"/>
</dbReference>
<feature type="active site" description="Proton donor" evidence="16">
    <location>
        <position position="204"/>
    </location>
</feature>
<dbReference type="GO" id="GO:0008762">
    <property type="term" value="F:UDP-N-acetylmuramate dehydrogenase activity"/>
    <property type="evidence" value="ECO:0007669"/>
    <property type="project" value="UniProtKB-UniRule"/>
</dbReference>
<dbReference type="GO" id="GO:0009252">
    <property type="term" value="P:peptidoglycan biosynthetic process"/>
    <property type="evidence" value="ECO:0007669"/>
    <property type="project" value="UniProtKB-UniRule"/>
</dbReference>
<name>A0A9E2NZA6_9FUSO</name>
<dbReference type="PROSITE" id="PS51387">
    <property type="entry name" value="FAD_PCMH"/>
    <property type="match status" value="1"/>
</dbReference>
<dbReference type="PANTHER" id="PTHR21071">
    <property type="entry name" value="UDP-N-ACETYLENOLPYRUVOYLGLUCOSAMINE REDUCTASE"/>
    <property type="match status" value="1"/>
</dbReference>
<dbReference type="InterPro" id="IPR011601">
    <property type="entry name" value="MurB_C"/>
</dbReference>
<keyword evidence="11 16" id="KW-0573">Peptidoglycan synthesis</keyword>
<dbReference type="PANTHER" id="PTHR21071:SF4">
    <property type="entry name" value="UDP-N-ACETYLENOLPYRUVOYLGLUCOSAMINE REDUCTASE"/>
    <property type="match status" value="1"/>
</dbReference>
<dbReference type="AlphaFoldDB" id="A0A9E2NZA6"/>
<keyword evidence="14 16" id="KW-0961">Cell wall biogenesis/degradation</keyword>
<dbReference type="Gene3D" id="3.30.465.10">
    <property type="match status" value="1"/>
</dbReference>
<comment type="cofactor">
    <cofactor evidence="1 16">
        <name>FAD</name>
        <dbReference type="ChEBI" id="CHEBI:57692"/>
    </cofactor>
</comment>
<comment type="caution">
    <text evidence="18">The sequence shown here is derived from an EMBL/GenBank/DDBJ whole genome shotgun (WGS) entry which is preliminary data.</text>
</comment>
<dbReference type="InterPro" id="IPR003170">
    <property type="entry name" value="MurB"/>
</dbReference>
<organism evidence="18 19">
    <name type="scientific">Candidatus Fusobacterium pullicola</name>
    <dbReference type="NCBI Taxonomy" id="2838601"/>
    <lineage>
        <taxon>Bacteria</taxon>
        <taxon>Fusobacteriati</taxon>
        <taxon>Fusobacteriota</taxon>
        <taxon>Fusobacteriia</taxon>
        <taxon>Fusobacteriales</taxon>
        <taxon>Fusobacteriaceae</taxon>
        <taxon>Fusobacterium</taxon>
    </lineage>
</organism>
<dbReference type="InterPro" id="IPR016166">
    <property type="entry name" value="FAD-bd_PCMH"/>
</dbReference>
<evidence type="ECO:0000256" key="15">
    <source>
        <dbReference type="ARBA" id="ARBA00048914"/>
    </source>
</evidence>
<keyword evidence="7 16" id="KW-0285">Flavoprotein</keyword>
<sequence>MRTLENHNMKNHSNMKIGGVAKRFIIVEDKNELKEIFEKYDNIFLIGNGTNTLIDEGDLDITFVSLKELNKVEELSEGIVKVGAGLDFNKLTAFMNRNNYSGLENLAGIPGSVGGLVYMNGGAYGSEIFDCIKEIEIFDENHQIRTLKKEDIKFSYRSTEIQEKKWVIISATFEFKRGFDLQKVIEIQALRESKQPLDKPNLGSTFKNPAGDFSARLISEAGLKGTRVGGAEISPKHPNFIVNHGDATFEDISNILTLVKSKIKELYDVQLEEEIIILKNNRVL</sequence>
<evidence type="ECO:0000256" key="10">
    <source>
        <dbReference type="ARBA" id="ARBA00022960"/>
    </source>
</evidence>
<keyword evidence="8 16" id="KW-0274">FAD</keyword>
<reference evidence="18" key="2">
    <citation type="submission" date="2021-04" db="EMBL/GenBank/DDBJ databases">
        <authorList>
            <person name="Gilroy R."/>
        </authorList>
    </citation>
    <scope>NUCLEOTIDE SEQUENCE</scope>
    <source>
        <strain evidence="18">A6-441</strain>
    </source>
</reference>
<evidence type="ECO:0000256" key="16">
    <source>
        <dbReference type="HAMAP-Rule" id="MF_00037"/>
    </source>
</evidence>
<dbReference type="Gene3D" id="3.90.78.10">
    <property type="entry name" value="UDP-N-acetylenolpyruvoylglucosamine reductase, C-terminal domain"/>
    <property type="match status" value="1"/>
</dbReference>
<comment type="catalytic activity">
    <reaction evidence="15 16">
        <text>UDP-N-acetyl-alpha-D-muramate + NADP(+) = UDP-N-acetyl-3-O-(1-carboxyvinyl)-alpha-D-glucosamine + NADPH + H(+)</text>
        <dbReference type="Rhea" id="RHEA:12248"/>
        <dbReference type="ChEBI" id="CHEBI:15378"/>
        <dbReference type="ChEBI" id="CHEBI:57783"/>
        <dbReference type="ChEBI" id="CHEBI:58349"/>
        <dbReference type="ChEBI" id="CHEBI:68483"/>
        <dbReference type="ChEBI" id="CHEBI:70757"/>
        <dbReference type="EC" id="1.3.1.98"/>
    </reaction>
</comment>
<dbReference type="SUPFAM" id="SSF56176">
    <property type="entry name" value="FAD-binding/transporter-associated domain-like"/>
    <property type="match status" value="1"/>
</dbReference>
<dbReference type="GO" id="GO:0005829">
    <property type="term" value="C:cytosol"/>
    <property type="evidence" value="ECO:0007669"/>
    <property type="project" value="TreeGrafter"/>
</dbReference>
<accession>A0A9E2NZA6</accession>
<comment type="pathway">
    <text evidence="4 16">Cell wall biogenesis; peptidoglycan biosynthesis.</text>
</comment>
<feature type="domain" description="FAD-binding PCMH-type" evidence="17">
    <location>
        <begin position="17"/>
        <end position="178"/>
    </location>
</feature>
<evidence type="ECO:0000313" key="19">
    <source>
        <dbReference type="Proteomes" id="UP000724657"/>
    </source>
</evidence>
<evidence type="ECO:0000256" key="8">
    <source>
        <dbReference type="ARBA" id="ARBA00022827"/>
    </source>
</evidence>
<keyword evidence="10 16" id="KW-0133">Cell shape</keyword>
<dbReference type="GO" id="GO:0071555">
    <property type="term" value="P:cell wall organization"/>
    <property type="evidence" value="ECO:0007669"/>
    <property type="project" value="UniProtKB-KW"/>
</dbReference>
<keyword evidence="13 16" id="KW-0131">Cell cycle</keyword>
<dbReference type="EC" id="1.3.1.98" evidence="16"/>
<comment type="similarity">
    <text evidence="16">Belongs to the MurB family.</text>
</comment>
<evidence type="ECO:0000256" key="7">
    <source>
        <dbReference type="ARBA" id="ARBA00022630"/>
    </source>
</evidence>
<dbReference type="HAMAP" id="MF_00037">
    <property type="entry name" value="MurB"/>
    <property type="match status" value="1"/>
</dbReference>
<keyword evidence="5 16" id="KW-0963">Cytoplasm</keyword>
<dbReference type="InterPro" id="IPR016167">
    <property type="entry name" value="FAD-bd_PCMH_sub1"/>
</dbReference>
<evidence type="ECO:0000256" key="13">
    <source>
        <dbReference type="ARBA" id="ARBA00023306"/>
    </source>
</evidence>
<evidence type="ECO:0000256" key="14">
    <source>
        <dbReference type="ARBA" id="ARBA00023316"/>
    </source>
</evidence>
<dbReference type="InterPro" id="IPR006094">
    <property type="entry name" value="Oxid_FAD_bind_N"/>
</dbReference>
<evidence type="ECO:0000313" key="18">
    <source>
        <dbReference type="EMBL" id="MBU3842876.1"/>
    </source>
</evidence>
<dbReference type="InterPro" id="IPR036635">
    <property type="entry name" value="MurB_C_sf"/>
</dbReference>
<dbReference type="InterPro" id="IPR036318">
    <property type="entry name" value="FAD-bd_PCMH-like_sf"/>
</dbReference>
<evidence type="ECO:0000256" key="6">
    <source>
        <dbReference type="ARBA" id="ARBA00022618"/>
    </source>
</evidence>
<feature type="active site" evidence="16">
    <location>
        <position position="274"/>
    </location>
</feature>
<evidence type="ECO:0000256" key="5">
    <source>
        <dbReference type="ARBA" id="ARBA00022490"/>
    </source>
</evidence>
<evidence type="ECO:0000256" key="4">
    <source>
        <dbReference type="ARBA" id="ARBA00004752"/>
    </source>
</evidence>
<dbReference type="NCBIfam" id="TIGR00179">
    <property type="entry name" value="murB"/>
    <property type="match status" value="1"/>
</dbReference>
<dbReference type="Pfam" id="PF01565">
    <property type="entry name" value="FAD_binding_4"/>
    <property type="match status" value="1"/>
</dbReference>
<comment type="subcellular location">
    <subcellularLocation>
        <location evidence="3 16">Cytoplasm</location>
    </subcellularLocation>
</comment>
<dbReference type="Proteomes" id="UP000724657">
    <property type="component" value="Unassembled WGS sequence"/>
</dbReference>
<dbReference type="GO" id="GO:0071949">
    <property type="term" value="F:FAD binding"/>
    <property type="evidence" value="ECO:0007669"/>
    <property type="project" value="InterPro"/>
</dbReference>
<evidence type="ECO:0000259" key="17">
    <source>
        <dbReference type="PROSITE" id="PS51387"/>
    </source>
</evidence>
<evidence type="ECO:0000256" key="11">
    <source>
        <dbReference type="ARBA" id="ARBA00022984"/>
    </source>
</evidence>
<dbReference type="SUPFAM" id="SSF56194">
    <property type="entry name" value="Uridine diphospho-N-Acetylenolpyruvylglucosamine reductase, MurB, C-terminal domain"/>
    <property type="match status" value="1"/>
</dbReference>
<dbReference type="InterPro" id="IPR016169">
    <property type="entry name" value="FAD-bd_PCMH_sub2"/>
</dbReference>
<dbReference type="Gene3D" id="3.30.43.10">
    <property type="entry name" value="Uridine Diphospho-n-acetylenolpyruvylglucosamine Reductase, domain 2"/>
    <property type="match status" value="1"/>
</dbReference>
<evidence type="ECO:0000256" key="9">
    <source>
        <dbReference type="ARBA" id="ARBA00022857"/>
    </source>
</evidence>
<gene>
    <name evidence="16 18" type="primary">murB</name>
    <name evidence="18" type="ORF">IAA47_07860</name>
</gene>
<keyword evidence="12 16" id="KW-0560">Oxidoreductase</keyword>
<evidence type="ECO:0000256" key="3">
    <source>
        <dbReference type="ARBA" id="ARBA00004496"/>
    </source>
</evidence>
<keyword evidence="6 16" id="KW-0132">Cell division</keyword>